<organism evidence="2 3">
    <name type="scientific">Sordaria brevicollis</name>
    <dbReference type="NCBI Taxonomy" id="83679"/>
    <lineage>
        <taxon>Eukaryota</taxon>
        <taxon>Fungi</taxon>
        <taxon>Dikarya</taxon>
        <taxon>Ascomycota</taxon>
        <taxon>Pezizomycotina</taxon>
        <taxon>Sordariomycetes</taxon>
        <taxon>Sordariomycetidae</taxon>
        <taxon>Sordariales</taxon>
        <taxon>Sordariaceae</taxon>
        <taxon>Sordaria</taxon>
    </lineage>
</organism>
<dbReference type="PANTHER" id="PTHR42791:SF2">
    <property type="entry name" value="N-ACETYLTRANSFERASE DOMAIN-CONTAINING PROTEIN"/>
    <property type="match status" value="1"/>
</dbReference>
<accession>A0AAE0PE54</accession>
<dbReference type="AlphaFoldDB" id="A0AAE0PE54"/>
<proteinExistence type="predicted"/>
<evidence type="ECO:0000313" key="2">
    <source>
        <dbReference type="EMBL" id="KAK3398308.1"/>
    </source>
</evidence>
<dbReference type="PANTHER" id="PTHR42791">
    <property type="entry name" value="GNAT FAMILY ACETYLTRANSFERASE"/>
    <property type="match status" value="1"/>
</dbReference>
<evidence type="ECO:0000256" key="1">
    <source>
        <dbReference type="SAM" id="Phobius"/>
    </source>
</evidence>
<dbReference type="SUPFAM" id="SSF55729">
    <property type="entry name" value="Acyl-CoA N-acyltransferases (Nat)"/>
    <property type="match status" value="1"/>
</dbReference>
<name>A0AAE0PE54_SORBR</name>
<keyword evidence="1" id="KW-0812">Transmembrane</keyword>
<dbReference type="Gene3D" id="3.40.630.30">
    <property type="match status" value="1"/>
</dbReference>
<protein>
    <recommendedName>
        <fullName evidence="4">N-acetyltransferase domain-containing protein</fullName>
    </recommendedName>
</protein>
<keyword evidence="3" id="KW-1185">Reference proteome</keyword>
<comment type="caution">
    <text evidence="2">The sequence shown here is derived from an EMBL/GenBank/DDBJ whole genome shotgun (WGS) entry which is preliminary data.</text>
</comment>
<reference evidence="2" key="1">
    <citation type="journal article" date="2023" name="Mol. Phylogenet. Evol.">
        <title>Genome-scale phylogeny and comparative genomics of the fungal order Sordariales.</title>
        <authorList>
            <person name="Hensen N."/>
            <person name="Bonometti L."/>
            <person name="Westerberg I."/>
            <person name="Brannstrom I.O."/>
            <person name="Guillou S."/>
            <person name="Cros-Aarteil S."/>
            <person name="Calhoun S."/>
            <person name="Haridas S."/>
            <person name="Kuo A."/>
            <person name="Mondo S."/>
            <person name="Pangilinan J."/>
            <person name="Riley R."/>
            <person name="LaButti K."/>
            <person name="Andreopoulos B."/>
            <person name="Lipzen A."/>
            <person name="Chen C."/>
            <person name="Yan M."/>
            <person name="Daum C."/>
            <person name="Ng V."/>
            <person name="Clum A."/>
            <person name="Steindorff A."/>
            <person name="Ohm R.A."/>
            <person name="Martin F."/>
            <person name="Silar P."/>
            <person name="Natvig D.O."/>
            <person name="Lalanne C."/>
            <person name="Gautier V."/>
            <person name="Ament-Velasquez S.L."/>
            <person name="Kruys A."/>
            <person name="Hutchinson M.I."/>
            <person name="Powell A.J."/>
            <person name="Barry K."/>
            <person name="Miller A.N."/>
            <person name="Grigoriev I.V."/>
            <person name="Debuchy R."/>
            <person name="Gladieux P."/>
            <person name="Hiltunen Thoren M."/>
            <person name="Johannesson H."/>
        </authorList>
    </citation>
    <scope>NUCLEOTIDE SEQUENCE</scope>
    <source>
        <strain evidence="2">FGSC 1904</strain>
    </source>
</reference>
<evidence type="ECO:0000313" key="3">
    <source>
        <dbReference type="Proteomes" id="UP001281003"/>
    </source>
</evidence>
<dbReference type="EMBL" id="JAUTDP010000006">
    <property type="protein sequence ID" value="KAK3398308.1"/>
    <property type="molecule type" value="Genomic_DNA"/>
</dbReference>
<keyword evidence="1" id="KW-0472">Membrane</keyword>
<gene>
    <name evidence="2" type="ORF">B0T20DRAFT_353359</name>
</gene>
<evidence type="ECO:0008006" key="4">
    <source>
        <dbReference type="Google" id="ProtNLM"/>
    </source>
</evidence>
<dbReference type="Proteomes" id="UP001281003">
    <property type="component" value="Unassembled WGS sequence"/>
</dbReference>
<sequence length="525" mass="55831">MPLDPQWDYRFPLRKQFPEDHYKYTRMLFEYFLDPSFDDWTVMVVEDVDPASSEKLRIASISVDKRGGRTRRDVNQEHFDAFGNGQAKAYKKFFGSIGPDQLHLQILATLPEFHRRGHATTLCRWGMDVIRRESLKDISVMASPMGYNLYAHLGFSHVATVIIQVPGEEEKLTLQAMKYDSVQTSFTSPPLQLVSSLHHKVLIPEGFSFIIFSLALINSPNVHSDNIRGQLAKPATITTTISTSTLSTGNHTLQKPTGGANFITALPTDITTTPPTITPTLTPIAPTSSSSSIFLPFETCLLAIFSLAVEIPTPSPALSTALSNAEYSLPPSAVAAPSCTITLPASLSSVYDVYTSSLDRWVSQHSKELEKLDSVCGETYTETGTGSMKTEVTTKGTGVVGCTAPVAVFTSTVSSGGSGSGSGSSTVIGTTTLFKASTGTGVVTSTTSKKTGTTTTGSVEVTTTTSTVTSSVTTTSSITGSATTVAVVTSSQPPTEPQGGGAVRVTGVITAMMVMAGFWAVLLAL</sequence>
<dbReference type="InterPro" id="IPR016181">
    <property type="entry name" value="Acyl_CoA_acyltransferase"/>
</dbReference>
<dbReference type="InterPro" id="IPR052523">
    <property type="entry name" value="Trichothecene_AcTrans"/>
</dbReference>
<feature type="transmembrane region" description="Helical" evidence="1">
    <location>
        <begin position="501"/>
        <end position="524"/>
    </location>
</feature>
<reference evidence="2" key="2">
    <citation type="submission" date="2023-07" db="EMBL/GenBank/DDBJ databases">
        <authorList>
            <consortium name="Lawrence Berkeley National Laboratory"/>
            <person name="Haridas S."/>
            <person name="Hensen N."/>
            <person name="Bonometti L."/>
            <person name="Westerberg I."/>
            <person name="Brannstrom I.O."/>
            <person name="Guillou S."/>
            <person name="Cros-Aarteil S."/>
            <person name="Calhoun S."/>
            <person name="Kuo A."/>
            <person name="Mondo S."/>
            <person name="Pangilinan J."/>
            <person name="Riley R."/>
            <person name="LaButti K."/>
            <person name="Andreopoulos B."/>
            <person name="Lipzen A."/>
            <person name="Chen C."/>
            <person name="Yanf M."/>
            <person name="Daum C."/>
            <person name="Ng V."/>
            <person name="Clum A."/>
            <person name="Steindorff A."/>
            <person name="Ohm R."/>
            <person name="Martin F."/>
            <person name="Silar P."/>
            <person name="Natvig D."/>
            <person name="Lalanne C."/>
            <person name="Gautier V."/>
            <person name="Ament-velasquez S.L."/>
            <person name="Kruys A."/>
            <person name="Hutchinson M.I."/>
            <person name="Powell A.J."/>
            <person name="Barry K."/>
            <person name="Miller A.N."/>
            <person name="Grigoriev I.V."/>
            <person name="Debuchy R."/>
            <person name="Gladieux P."/>
            <person name="Thoren M.H."/>
            <person name="Johannesson H."/>
        </authorList>
    </citation>
    <scope>NUCLEOTIDE SEQUENCE</scope>
    <source>
        <strain evidence="2">FGSC 1904</strain>
    </source>
</reference>
<keyword evidence="1" id="KW-1133">Transmembrane helix</keyword>